<evidence type="ECO:0000256" key="6">
    <source>
        <dbReference type="SAM" id="Phobius"/>
    </source>
</evidence>
<evidence type="ECO:0000256" key="1">
    <source>
        <dbReference type="ARBA" id="ARBA00004370"/>
    </source>
</evidence>
<dbReference type="OrthoDB" id="1641132at2759"/>
<keyword evidence="4 6" id="KW-0472">Membrane</keyword>
<dbReference type="InterPro" id="IPR025423">
    <property type="entry name" value="TMEM205-like"/>
</dbReference>
<keyword evidence="7" id="KW-0732">Signal</keyword>
<evidence type="ECO:0000256" key="5">
    <source>
        <dbReference type="SAM" id="MobiDB-lite"/>
    </source>
</evidence>
<dbReference type="KEGG" id="nnu:104588560"/>
<dbReference type="Proteomes" id="UP000189703">
    <property type="component" value="Unplaced"/>
</dbReference>
<keyword evidence="3 6" id="KW-1133">Transmembrane helix</keyword>
<evidence type="ECO:0000256" key="4">
    <source>
        <dbReference type="ARBA" id="ARBA00023136"/>
    </source>
</evidence>
<evidence type="ECO:0000256" key="2">
    <source>
        <dbReference type="ARBA" id="ARBA00022692"/>
    </source>
</evidence>
<dbReference type="AlphaFoldDB" id="A0A1U7ZC33"/>
<feature type="compositionally biased region" description="Polar residues" evidence="5">
    <location>
        <begin position="114"/>
        <end position="125"/>
    </location>
</feature>
<feature type="signal peptide" evidence="7">
    <location>
        <begin position="1"/>
        <end position="17"/>
    </location>
</feature>
<dbReference type="eggNOG" id="KOG2886">
    <property type="taxonomic scope" value="Eukaryota"/>
</dbReference>
<feature type="transmembrane region" description="Helical" evidence="6">
    <location>
        <begin position="405"/>
        <end position="425"/>
    </location>
</feature>
<feature type="domain" description="TMEM205-like" evidence="8">
    <location>
        <begin position="336"/>
        <end position="437"/>
    </location>
</feature>
<dbReference type="PANTHER" id="PTHR47652">
    <property type="entry name" value="MITOCHONDRIAL IMPORT INNER MEMBRANE TRANSLOCASE SUBUNIT TIM44"/>
    <property type="match status" value="1"/>
</dbReference>
<protein>
    <submittedName>
        <fullName evidence="10">Uncharacterized protein LOC104588560</fullName>
    </submittedName>
</protein>
<dbReference type="FunCoup" id="A0A1U7ZC33">
    <property type="interactions" value="110"/>
</dbReference>
<name>A0A1U7ZC33_NELNU</name>
<evidence type="ECO:0000256" key="3">
    <source>
        <dbReference type="ARBA" id="ARBA00022989"/>
    </source>
</evidence>
<keyword evidence="2 6" id="KW-0812">Transmembrane</keyword>
<dbReference type="Pfam" id="PF13664">
    <property type="entry name" value="DUF4149"/>
    <property type="match status" value="1"/>
</dbReference>
<dbReference type="RefSeq" id="XP_010244844.1">
    <property type="nucleotide sequence ID" value="XM_010246542.2"/>
</dbReference>
<feature type="transmembrane region" description="Helical" evidence="6">
    <location>
        <begin position="371"/>
        <end position="393"/>
    </location>
</feature>
<feature type="chain" id="PRO_5010518805" evidence="7">
    <location>
        <begin position="18"/>
        <end position="543"/>
    </location>
</feature>
<dbReference type="GO" id="GO:0016020">
    <property type="term" value="C:membrane"/>
    <property type="evidence" value="ECO:0007669"/>
    <property type="project" value="UniProtKB-SubCell"/>
</dbReference>
<evidence type="ECO:0000259" key="8">
    <source>
        <dbReference type="Pfam" id="PF13664"/>
    </source>
</evidence>
<dbReference type="GeneID" id="104588560"/>
<evidence type="ECO:0000313" key="10">
    <source>
        <dbReference type="RefSeq" id="XP_010244844.1"/>
    </source>
</evidence>
<proteinExistence type="predicted"/>
<evidence type="ECO:0000313" key="9">
    <source>
        <dbReference type="Proteomes" id="UP000189703"/>
    </source>
</evidence>
<feature type="region of interest" description="Disordered" evidence="5">
    <location>
        <begin position="112"/>
        <end position="142"/>
    </location>
</feature>
<evidence type="ECO:0000256" key="7">
    <source>
        <dbReference type="SAM" id="SignalP"/>
    </source>
</evidence>
<feature type="transmembrane region" description="Helical" evidence="6">
    <location>
        <begin position="334"/>
        <end position="359"/>
    </location>
</feature>
<feature type="compositionally biased region" description="Polar residues" evidence="5">
    <location>
        <begin position="167"/>
        <end position="181"/>
    </location>
</feature>
<dbReference type="PANTHER" id="PTHR47652:SF3">
    <property type="entry name" value="MITOCHONDRIAL IMPORT INNER MEMBRANE TRANSLOCASE SUBUNIT TIM44"/>
    <property type="match status" value="1"/>
</dbReference>
<keyword evidence="9" id="KW-1185">Reference proteome</keyword>
<feature type="region of interest" description="Disordered" evidence="5">
    <location>
        <begin position="161"/>
        <end position="188"/>
    </location>
</feature>
<sequence length="543" mass="58349">MMNVLALSLVLSSLVAAGLWSPQIERHKPDDQEVIVKNGHRVVVVEYEKQGPRNTRVSISPEETGTTHKLVEAADKTYSSTAGGKSSEAAAEGVLETAKEKFKEASSVLPNLGQGISTSVHSKSPPTHDIRSISSAVGGKASEAAEGVLETTKEKLKEASSVLPNLGQGTSTSVPSTSQQFPPVHDARSGTRELVCDAFGKCKHKIAEAMGKTKEKVADKAHAVEEGAKGTVETVKHAGETAVERTKSAGEDLASNLADKMKSAGQEVADKAMKAEEKTEEVAEQVKTSVDLTKRRAQQNLTEIFRRGREVAYDAAMYAVSPETVSSLMGLLELIGFATAYGMCVWVTFVSSHVLAGALPRQQFGVVQSKIYPVYFRAMAYSIGTALVAHFLGRQGRVVSGPAETLQAYNLLGYLVMVLVNLLYLEPQATKVMFERMKAEKEEGRGRDVDTVAEPPPVSGLTTTTTPTASGGAKPIGTTGTTTTTSSRAKLAEQEEAKTRLGKLNQRLKQLNTYSSFLNVLTLMGLTWHLVYLGQRLQLHRSC</sequence>
<feature type="transmembrane region" description="Helical" evidence="6">
    <location>
        <begin position="511"/>
        <end position="531"/>
    </location>
</feature>
<reference evidence="10" key="1">
    <citation type="submission" date="2025-08" db="UniProtKB">
        <authorList>
            <consortium name="RefSeq"/>
        </authorList>
    </citation>
    <scope>IDENTIFICATION</scope>
</reference>
<comment type="subcellular location">
    <subcellularLocation>
        <location evidence="1">Membrane</location>
    </subcellularLocation>
</comment>
<dbReference type="OMA" id="AKEGMAH"/>
<feature type="region of interest" description="Disordered" evidence="5">
    <location>
        <begin position="443"/>
        <end position="489"/>
    </location>
</feature>
<organism evidence="9 10">
    <name type="scientific">Nelumbo nucifera</name>
    <name type="common">Sacred lotus</name>
    <dbReference type="NCBI Taxonomy" id="4432"/>
    <lineage>
        <taxon>Eukaryota</taxon>
        <taxon>Viridiplantae</taxon>
        <taxon>Streptophyta</taxon>
        <taxon>Embryophyta</taxon>
        <taxon>Tracheophyta</taxon>
        <taxon>Spermatophyta</taxon>
        <taxon>Magnoliopsida</taxon>
        <taxon>Proteales</taxon>
        <taxon>Nelumbonaceae</taxon>
        <taxon>Nelumbo</taxon>
    </lineage>
</organism>
<accession>A0A1U7ZC33</accession>
<gene>
    <name evidence="10" type="primary">LOC104588560</name>
</gene>
<dbReference type="InParanoid" id="A0A1U7ZC33"/>